<dbReference type="PANTHER" id="PTHR37685:SF1">
    <property type="entry name" value="GEO11136P1-RELATED"/>
    <property type="match status" value="1"/>
</dbReference>
<reference evidence="3" key="1">
    <citation type="submission" date="2025-08" db="UniProtKB">
        <authorList>
            <consortium name="RefSeq"/>
        </authorList>
    </citation>
    <scope>IDENTIFICATION</scope>
    <source>
        <tissue evidence="3">Gonads</tissue>
    </source>
</reference>
<proteinExistence type="predicted"/>
<evidence type="ECO:0000313" key="2">
    <source>
        <dbReference type="Proteomes" id="UP000504635"/>
    </source>
</evidence>
<dbReference type="PANTHER" id="PTHR37685">
    <property type="entry name" value="GEO11136P1-RELATED"/>
    <property type="match status" value="1"/>
</dbReference>
<dbReference type="KEGG" id="soy:115886823"/>
<gene>
    <name evidence="3" type="primary">LOC115886823</name>
</gene>
<dbReference type="RefSeq" id="XP_030761986.1">
    <property type="nucleotide sequence ID" value="XM_030906126.1"/>
</dbReference>
<name>A0A6J2YF64_SITOR</name>
<dbReference type="InParanoid" id="A0A6J2YF64"/>
<evidence type="ECO:0000256" key="1">
    <source>
        <dbReference type="SAM" id="SignalP"/>
    </source>
</evidence>
<dbReference type="AlphaFoldDB" id="A0A6J2YF64"/>
<feature type="chain" id="PRO_5026813607" evidence="1">
    <location>
        <begin position="20"/>
        <end position="166"/>
    </location>
</feature>
<evidence type="ECO:0000313" key="3">
    <source>
        <dbReference type="RefSeq" id="XP_030761986.1"/>
    </source>
</evidence>
<protein>
    <submittedName>
        <fullName evidence="3">Uncharacterized protein LOC115886823</fullName>
    </submittedName>
</protein>
<keyword evidence="2" id="KW-1185">Reference proteome</keyword>
<accession>A0A6J2YF64</accession>
<dbReference type="OrthoDB" id="6757322at2759"/>
<organism evidence="2 3">
    <name type="scientific">Sitophilus oryzae</name>
    <name type="common">Rice weevil</name>
    <name type="synonym">Curculio oryzae</name>
    <dbReference type="NCBI Taxonomy" id="7048"/>
    <lineage>
        <taxon>Eukaryota</taxon>
        <taxon>Metazoa</taxon>
        <taxon>Ecdysozoa</taxon>
        <taxon>Arthropoda</taxon>
        <taxon>Hexapoda</taxon>
        <taxon>Insecta</taxon>
        <taxon>Pterygota</taxon>
        <taxon>Neoptera</taxon>
        <taxon>Endopterygota</taxon>
        <taxon>Coleoptera</taxon>
        <taxon>Polyphaga</taxon>
        <taxon>Cucujiformia</taxon>
        <taxon>Curculionidae</taxon>
        <taxon>Dryophthorinae</taxon>
        <taxon>Sitophilus</taxon>
    </lineage>
</organism>
<dbReference type="Pfam" id="PF15868">
    <property type="entry name" value="MBF2"/>
    <property type="match status" value="1"/>
</dbReference>
<feature type="signal peptide" evidence="1">
    <location>
        <begin position="1"/>
        <end position="19"/>
    </location>
</feature>
<sequence length="166" mass="18474">MKVLISLIVLVSFSSISYGAYNSYYDKHSNSNNGQEQLEWSDYRYSISAGSCSGRKLVEEDVQKNADPFTIKKSTYSWLGRGMFVITCIKVNNQMPRDRDAGEARIIEGGVGQGSVKIEMTSKNSKGLYFTVEIWGQETSQSSGIAVLSNTPQKILYMGGKKYCEC</sequence>
<dbReference type="GeneID" id="115886823"/>
<dbReference type="InterPro" id="IPR031734">
    <property type="entry name" value="MBF2"/>
</dbReference>
<dbReference type="Proteomes" id="UP000504635">
    <property type="component" value="Unplaced"/>
</dbReference>
<keyword evidence="1" id="KW-0732">Signal</keyword>